<keyword evidence="1" id="KW-0547">Nucleotide-binding</keyword>
<dbReference type="InterPro" id="IPR006703">
    <property type="entry name" value="G_AIG1"/>
</dbReference>
<comment type="caution">
    <text evidence="5">The sequence shown here is derived from an EMBL/GenBank/DDBJ whole genome shotgun (WGS) entry which is preliminary data.</text>
</comment>
<reference evidence="5" key="1">
    <citation type="submission" date="2021-06" db="EMBL/GenBank/DDBJ databases">
        <authorList>
            <person name="Kallberg Y."/>
            <person name="Tangrot J."/>
            <person name="Rosling A."/>
        </authorList>
    </citation>
    <scope>NUCLEOTIDE SEQUENCE</scope>
    <source>
        <strain evidence="5">IN212</strain>
    </source>
</reference>
<dbReference type="SUPFAM" id="SSF52540">
    <property type="entry name" value="P-loop containing nucleoside triphosphate hydrolases"/>
    <property type="match status" value="1"/>
</dbReference>
<dbReference type="OrthoDB" id="8954335at2759"/>
<dbReference type="Gene3D" id="3.40.50.300">
    <property type="entry name" value="P-loop containing nucleotide triphosphate hydrolases"/>
    <property type="match status" value="1"/>
</dbReference>
<proteinExistence type="predicted"/>
<feature type="non-terminal residue" evidence="5">
    <location>
        <position position="336"/>
    </location>
</feature>
<feature type="coiled-coil region" evidence="3">
    <location>
        <begin position="206"/>
        <end position="269"/>
    </location>
</feature>
<evidence type="ECO:0000256" key="2">
    <source>
        <dbReference type="ARBA" id="ARBA00023134"/>
    </source>
</evidence>
<dbReference type="InterPro" id="IPR045058">
    <property type="entry name" value="GIMA/IAN/Toc"/>
</dbReference>
<keyword evidence="3" id="KW-0175">Coiled coil</keyword>
<accession>A0A9N9NSK4</accession>
<evidence type="ECO:0000259" key="4">
    <source>
        <dbReference type="Pfam" id="PF04548"/>
    </source>
</evidence>
<gene>
    <name evidence="5" type="ORF">RFULGI_LOCUS14234</name>
</gene>
<evidence type="ECO:0000256" key="1">
    <source>
        <dbReference type="ARBA" id="ARBA00022741"/>
    </source>
</evidence>
<sequence length="336" mass="38862">MTEKRTILLLGRTGNGKSTIANVISNTNQFAESEYGVSGTKCVQEMKSWVREESIEFHIIDTIGIGDTKFNENEVLFMLADAINAIKNGLNQIFFVTSGKFTEEEAKAYNIIQTIFFADDISKYTTIIRTNFPSFRRAEKCKSDREKMIAENEEVADIILSCKKLIHVNNMNEEEDPDLRSRKECRDILRAHLKFNCSEIYRPRNLDEINERISIYLTDKERIQKEMDEISVLLIQSQERAINVEEAAREREKRLQQEFEETLNNLSCQHLVKEDSITITITEQMNTIINDVGKVHGATINELKGTIENLNIQMNSERAQHQNAMSELRDFYRKMG</sequence>
<name>A0A9N9NSK4_9GLOM</name>
<dbReference type="PANTHER" id="PTHR10903:SF184">
    <property type="entry name" value="GTP-BINDING PROTEIN A"/>
    <property type="match status" value="1"/>
</dbReference>
<dbReference type="GO" id="GO:0005525">
    <property type="term" value="F:GTP binding"/>
    <property type="evidence" value="ECO:0007669"/>
    <property type="project" value="UniProtKB-KW"/>
</dbReference>
<dbReference type="EMBL" id="CAJVPZ010040618">
    <property type="protein sequence ID" value="CAG8759979.1"/>
    <property type="molecule type" value="Genomic_DNA"/>
</dbReference>
<feature type="domain" description="AIG1-type G" evidence="4">
    <location>
        <begin position="5"/>
        <end position="176"/>
    </location>
</feature>
<organism evidence="5 6">
    <name type="scientific">Racocetra fulgida</name>
    <dbReference type="NCBI Taxonomy" id="60492"/>
    <lineage>
        <taxon>Eukaryota</taxon>
        <taxon>Fungi</taxon>
        <taxon>Fungi incertae sedis</taxon>
        <taxon>Mucoromycota</taxon>
        <taxon>Glomeromycotina</taxon>
        <taxon>Glomeromycetes</taxon>
        <taxon>Diversisporales</taxon>
        <taxon>Gigasporaceae</taxon>
        <taxon>Racocetra</taxon>
    </lineage>
</organism>
<keyword evidence="6" id="KW-1185">Reference proteome</keyword>
<dbReference type="AlphaFoldDB" id="A0A9N9NSK4"/>
<dbReference type="InterPro" id="IPR027417">
    <property type="entry name" value="P-loop_NTPase"/>
</dbReference>
<protein>
    <submittedName>
        <fullName evidence="5">11573_t:CDS:1</fullName>
    </submittedName>
</protein>
<dbReference type="Proteomes" id="UP000789396">
    <property type="component" value="Unassembled WGS sequence"/>
</dbReference>
<evidence type="ECO:0000256" key="3">
    <source>
        <dbReference type="SAM" id="Coils"/>
    </source>
</evidence>
<evidence type="ECO:0000313" key="5">
    <source>
        <dbReference type="EMBL" id="CAG8759979.1"/>
    </source>
</evidence>
<dbReference type="Pfam" id="PF04548">
    <property type="entry name" value="AIG1"/>
    <property type="match status" value="1"/>
</dbReference>
<dbReference type="PANTHER" id="PTHR10903">
    <property type="entry name" value="GTPASE, IMAP FAMILY MEMBER-RELATED"/>
    <property type="match status" value="1"/>
</dbReference>
<evidence type="ECO:0000313" key="6">
    <source>
        <dbReference type="Proteomes" id="UP000789396"/>
    </source>
</evidence>
<feature type="coiled-coil region" evidence="3">
    <location>
        <begin position="300"/>
        <end position="327"/>
    </location>
</feature>
<keyword evidence="2" id="KW-0342">GTP-binding</keyword>